<evidence type="ECO:0000256" key="6">
    <source>
        <dbReference type="SAM" id="Phobius"/>
    </source>
</evidence>
<dbReference type="Pfam" id="PF02687">
    <property type="entry name" value="FtsX"/>
    <property type="match status" value="2"/>
</dbReference>
<dbReference type="EMBL" id="JARPXM010000013">
    <property type="protein sequence ID" value="MDT2539065.1"/>
    <property type="molecule type" value="Genomic_DNA"/>
</dbReference>
<evidence type="ECO:0000256" key="3">
    <source>
        <dbReference type="ARBA" id="ARBA00022692"/>
    </source>
</evidence>
<feature type="transmembrane region" description="Helical" evidence="6">
    <location>
        <begin position="695"/>
        <end position="716"/>
    </location>
</feature>
<keyword evidence="3 6" id="KW-0812">Transmembrane</keyword>
<evidence type="ECO:0000313" key="8">
    <source>
        <dbReference type="EMBL" id="MDT2539065.1"/>
    </source>
</evidence>
<feature type="transmembrane region" description="Helical" evidence="6">
    <location>
        <begin position="341"/>
        <end position="365"/>
    </location>
</feature>
<accession>A0AAW8T2A2</accession>
<feature type="transmembrane region" description="Helical" evidence="6">
    <location>
        <begin position="300"/>
        <end position="321"/>
    </location>
</feature>
<comment type="caution">
    <text evidence="8">The sequence shown here is derived from an EMBL/GenBank/DDBJ whole genome shotgun (WGS) entry which is preliminary data.</text>
</comment>
<evidence type="ECO:0000256" key="5">
    <source>
        <dbReference type="ARBA" id="ARBA00023136"/>
    </source>
</evidence>
<dbReference type="InterPro" id="IPR038766">
    <property type="entry name" value="Membrane_comp_ABC_pdt"/>
</dbReference>
<dbReference type="PANTHER" id="PTHR30287">
    <property type="entry name" value="MEMBRANE COMPONENT OF PREDICTED ABC SUPERFAMILY METABOLITE UPTAKE TRANSPORTER"/>
    <property type="match status" value="1"/>
</dbReference>
<dbReference type="RefSeq" id="WP_010743523.1">
    <property type="nucleotide sequence ID" value="NZ_BTSP01000010.1"/>
</dbReference>
<evidence type="ECO:0000256" key="4">
    <source>
        <dbReference type="ARBA" id="ARBA00022989"/>
    </source>
</evidence>
<evidence type="ECO:0000256" key="2">
    <source>
        <dbReference type="ARBA" id="ARBA00022475"/>
    </source>
</evidence>
<protein>
    <submittedName>
        <fullName evidence="8">FtsX-like permease family protein</fullName>
    </submittedName>
</protein>
<keyword evidence="5 6" id="KW-0472">Membrane</keyword>
<dbReference type="AlphaFoldDB" id="A0AAW8T2A2"/>
<keyword evidence="2" id="KW-1003">Cell membrane</keyword>
<sequence>MYGRLITNDIKKSKLVTAATTIFIAITAMLVSLAAILVINLAGSIDGMMERAKTPHFMQMHSGAINQGKLETFAQSQPNIDEWQVLDFLNVENSELFIAGKAMTDSVQDNGFSVQSEKFDFLVDTKDRIVQPAVGEVYLPILYEREGMAKKGDSVEVNGHKLKVAGFIRDSQMNASLSSSKRFIVNQKDYQALEKHGSVEYLIEYRVKDTEKISALETAYLKAELPANGPALTDTLFRMMNALSDGVMIAVILLVSLLMLAVAFLCIRFTLLSKIEDDYPEIGVLKAIGLRNSDVKRLYLVKYAAIGLVGCFLGYLLSFAFRGMLLQNIQLYMGKSGNQGLSLLVGLLGTGLIFAGVMLYVNLVLRRFRKISAASAIRFGASQDRVRGGKGFKLAGCTFPKVNALLGIKDVLSRKRLYLTLFMVLLLSSFILILPQNLYSTVSSDSFSRYMGIGQSDLRLDIQQTENIPEKTAEVMDTLEKDNQITKSVALTTKAFSLMKKDKAEDRLKIKLGNHRVFPVEYTEGKAPTKSNEIALSSALSDDIEKTLNSTLTIQTSQGNKKLKVCGIYSDVTNGGKTAKAAFTDRNAATMWCTISANVKSDVTPRQIAKKYSTKFSYAKVSDIKHYMQQTYGSTIQTVAAAAKVAAIVALVITALIVLLFIKMLLAKDRHELAVLKALGFTNQDIRQQYFMRSLLIVILGTVVGTLLASTLGGQVAGVAMSMMGVSTFRFSINPLVSFVLCPVGMLLVTLLATTLATASLQKIKISDNIKE</sequence>
<feature type="transmembrane region" description="Helical" evidence="6">
    <location>
        <begin position="736"/>
        <end position="761"/>
    </location>
</feature>
<feature type="transmembrane region" description="Helical" evidence="6">
    <location>
        <begin position="247"/>
        <end position="267"/>
    </location>
</feature>
<evidence type="ECO:0000256" key="1">
    <source>
        <dbReference type="ARBA" id="ARBA00004651"/>
    </source>
</evidence>
<dbReference type="PANTHER" id="PTHR30287:SF2">
    <property type="entry name" value="BLL1001 PROTEIN"/>
    <property type="match status" value="1"/>
</dbReference>
<feature type="transmembrane region" description="Helical" evidence="6">
    <location>
        <begin position="417"/>
        <end position="439"/>
    </location>
</feature>
<comment type="subcellular location">
    <subcellularLocation>
        <location evidence="1">Cell membrane</location>
        <topology evidence="1">Multi-pass membrane protein</topology>
    </subcellularLocation>
</comment>
<evidence type="ECO:0000313" key="9">
    <source>
        <dbReference type="Proteomes" id="UP001249240"/>
    </source>
</evidence>
<keyword evidence="4 6" id="KW-1133">Transmembrane helix</keyword>
<dbReference type="GO" id="GO:0005886">
    <property type="term" value="C:plasma membrane"/>
    <property type="evidence" value="ECO:0007669"/>
    <property type="project" value="UniProtKB-SubCell"/>
</dbReference>
<feature type="domain" description="ABC3 transporter permease C-terminal" evidence="7">
    <location>
        <begin position="254"/>
        <end position="360"/>
    </location>
</feature>
<proteinExistence type="predicted"/>
<feature type="domain" description="ABC3 transporter permease C-terminal" evidence="7">
    <location>
        <begin position="645"/>
        <end position="763"/>
    </location>
</feature>
<evidence type="ECO:0000259" key="7">
    <source>
        <dbReference type="Pfam" id="PF02687"/>
    </source>
</evidence>
<name>A0AAW8T2A2_9ENTE</name>
<feature type="transmembrane region" description="Helical" evidence="6">
    <location>
        <begin position="21"/>
        <end position="43"/>
    </location>
</feature>
<reference evidence="8" key="1">
    <citation type="submission" date="2023-03" db="EMBL/GenBank/DDBJ databases">
        <authorList>
            <person name="Shen W."/>
            <person name="Cai J."/>
        </authorList>
    </citation>
    <scope>NUCLEOTIDE SEQUENCE</scope>
    <source>
        <strain evidence="8">B646-2</strain>
    </source>
</reference>
<organism evidence="8 9">
    <name type="scientific">Enterococcus raffinosus</name>
    <dbReference type="NCBI Taxonomy" id="71452"/>
    <lineage>
        <taxon>Bacteria</taxon>
        <taxon>Bacillati</taxon>
        <taxon>Bacillota</taxon>
        <taxon>Bacilli</taxon>
        <taxon>Lactobacillales</taxon>
        <taxon>Enterococcaceae</taxon>
        <taxon>Enterococcus</taxon>
    </lineage>
</organism>
<dbReference type="InterPro" id="IPR003838">
    <property type="entry name" value="ABC3_permease_C"/>
</dbReference>
<feature type="transmembrane region" description="Helical" evidence="6">
    <location>
        <begin position="639"/>
        <end position="662"/>
    </location>
</feature>
<dbReference type="Proteomes" id="UP001249240">
    <property type="component" value="Unassembled WGS sequence"/>
</dbReference>
<gene>
    <name evidence="8" type="ORF">P7D78_13100</name>
</gene>